<comment type="function">
    <text evidence="5">Catalyzes the S-adenosylmethionine monomethyl esterification of trans-aconitate.</text>
</comment>
<dbReference type="GO" id="GO:0032259">
    <property type="term" value="P:methylation"/>
    <property type="evidence" value="ECO:0007669"/>
    <property type="project" value="UniProtKB-KW"/>
</dbReference>
<dbReference type="SUPFAM" id="SSF53335">
    <property type="entry name" value="S-adenosyl-L-methionine-dependent methyltransferases"/>
    <property type="match status" value="1"/>
</dbReference>
<evidence type="ECO:0000313" key="7">
    <source>
        <dbReference type="EMBL" id="SJM72284.1"/>
    </source>
</evidence>
<evidence type="ECO:0000256" key="4">
    <source>
        <dbReference type="ARBA" id="ARBA00022691"/>
    </source>
</evidence>
<dbReference type="AlphaFoldDB" id="A0A1R4GW00"/>
<organism evidence="7 8">
    <name type="scientific">Arthrobacter rhombi</name>
    <dbReference type="NCBI Taxonomy" id="71253"/>
    <lineage>
        <taxon>Bacteria</taxon>
        <taxon>Bacillati</taxon>
        <taxon>Actinomycetota</taxon>
        <taxon>Actinomycetes</taxon>
        <taxon>Micrococcales</taxon>
        <taxon>Micrococcaceae</taxon>
        <taxon>Arthrobacter</taxon>
    </lineage>
</organism>
<gene>
    <name evidence="5" type="primary">tam</name>
    <name evidence="7" type="ORF">FM101_14730</name>
</gene>
<accession>A0A1R4GW00</accession>
<keyword evidence="2 5" id="KW-0489">Methyltransferase</keyword>
<dbReference type="RefSeq" id="WP_087000960.1">
    <property type="nucleotide sequence ID" value="NZ_FUHW01000052.1"/>
</dbReference>
<evidence type="ECO:0000313" key="8">
    <source>
        <dbReference type="Proteomes" id="UP000195913"/>
    </source>
</evidence>
<dbReference type="GO" id="GO:0005737">
    <property type="term" value="C:cytoplasm"/>
    <property type="evidence" value="ECO:0007669"/>
    <property type="project" value="UniProtKB-SubCell"/>
</dbReference>
<evidence type="ECO:0000256" key="3">
    <source>
        <dbReference type="ARBA" id="ARBA00022679"/>
    </source>
</evidence>
<keyword evidence="1 5" id="KW-0963">Cytoplasm</keyword>
<dbReference type="NCBIfam" id="NF010703">
    <property type="entry name" value="PRK14103.1"/>
    <property type="match status" value="1"/>
</dbReference>
<feature type="domain" description="Methyltransferase" evidence="6">
    <location>
        <begin position="34"/>
        <end position="124"/>
    </location>
</feature>
<comment type="similarity">
    <text evidence="5">Belongs to the methyltransferase superfamily. Tam family.</text>
</comment>
<dbReference type="InterPro" id="IPR023149">
    <property type="entry name" value="Trans_acon_MeTrfase_C"/>
</dbReference>
<dbReference type="PANTHER" id="PTHR43861">
    <property type="entry name" value="TRANS-ACONITATE 2-METHYLTRANSFERASE-RELATED"/>
    <property type="match status" value="1"/>
</dbReference>
<comment type="subcellular location">
    <subcellularLocation>
        <location evidence="5">Cytoplasm</location>
    </subcellularLocation>
</comment>
<keyword evidence="3 5" id="KW-0808">Transferase</keyword>
<protein>
    <recommendedName>
        <fullName evidence="5">Trans-aconitate 2-methyltransferase</fullName>
        <ecNumber evidence="5">2.1.1.144</ecNumber>
    </recommendedName>
</protein>
<reference evidence="7 8" key="1">
    <citation type="submission" date="2017-02" db="EMBL/GenBank/DDBJ databases">
        <authorList>
            <person name="Peterson S.W."/>
        </authorList>
    </citation>
    <scope>NUCLEOTIDE SEQUENCE [LARGE SCALE GENOMIC DNA]</scope>
    <source>
        <strain evidence="7 8">B Ar 00.02</strain>
    </source>
</reference>
<dbReference type="Gene3D" id="1.10.150.290">
    <property type="entry name" value="S-adenosyl-L-methionine-dependent methyltransferases"/>
    <property type="match status" value="1"/>
</dbReference>
<evidence type="ECO:0000256" key="2">
    <source>
        <dbReference type="ARBA" id="ARBA00022603"/>
    </source>
</evidence>
<dbReference type="Proteomes" id="UP000195913">
    <property type="component" value="Unassembled WGS sequence"/>
</dbReference>
<evidence type="ECO:0000256" key="1">
    <source>
        <dbReference type="ARBA" id="ARBA00022490"/>
    </source>
</evidence>
<dbReference type="HAMAP" id="MF_00560">
    <property type="entry name" value="Tran_acon_Me_trans"/>
    <property type="match status" value="1"/>
</dbReference>
<keyword evidence="4 5" id="KW-0949">S-adenosyl-L-methionine</keyword>
<evidence type="ECO:0000259" key="6">
    <source>
        <dbReference type="Pfam" id="PF13649"/>
    </source>
</evidence>
<dbReference type="InterPro" id="IPR029063">
    <property type="entry name" value="SAM-dependent_MTases_sf"/>
</dbReference>
<keyword evidence="8" id="KW-1185">Reference proteome</keyword>
<dbReference type="CDD" id="cd02440">
    <property type="entry name" value="AdoMet_MTases"/>
    <property type="match status" value="1"/>
</dbReference>
<evidence type="ECO:0000256" key="5">
    <source>
        <dbReference type="HAMAP-Rule" id="MF_00560"/>
    </source>
</evidence>
<dbReference type="EMBL" id="FUHW01000052">
    <property type="protein sequence ID" value="SJM72284.1"/>
    <property type="molecule type" value="Genomic_DNA"/>
</dbReference>
<dbReference type="GO" id="GO:0030798">
    <property type="term" value="F:trans-aconitate 2-methyltransferase activity"/>
    <property type="evidence" value="ECO:0007669"/>
    <property type="project" value="UniProtKB-UniRule"/>
</dbReference>
<proteinExistence type="inferred from homology"/>
<comment type="catalytic activity">
    <reaction evidence="5">
        <text>trans-aconitate + S-adenosyl-L-methionine = (E)-3-(methoxycarbonyl)pent-2-enedioate + S-adenosyl-L-homocysteine</text>
        <dbReference type="Rhea" id="RHEA:14969"/>
        <dbReference type="ChEBI" id="CHEBI:15708"/>
        <dbReference type="ChEBI" id="CHEBI:57470"/>
        <dbReference type="ChEBI" id="CHEBI:57856"/>
        <dbReference type="ChEBI" id="CHEBI:59789"/>
        <dbReference type="EC" id="2.1.1.144"/>
    </reaction>
</comment>
<name>A0A1R4GW00_9MICC</name>
<dbReference type="InterPro" id="IPR023506">
    <property type="entry name" value="Trans-aconitate_MeTrfase"/>
</dbReference>
<dbReference type="PANTHER" id="PTHR43861:SF1">
    <property type="entry name" value="TRANS-ACONITATE 2-METHYLTRANSFERASE"/>
    <property type="match status" value="1"/>
</dbReference>
<dbReference type="EC" id="2.1.1.144" evidence="5"/>
<dbReference type="Gene3D" id="3.40.50.150">
    <property type="entry name" value="Vaccinia Virus protein VP39"/>
    <property type="match status" value="1"/>
</dbReference>
<dbReference type="InterPro" id="IPR041698">
    <property type="entry name" value="Methyltransf_25"/>
</dbReference>
<dbReference type="Pfam" id="PF13649">
    <property type="entry name" value="Methyltransf_25"/>
    <property type="match status" value="1"/>
</dbReference>
<sequence>MKWNPAAYVQFASHRDRPFFELIARIDDNVPARVVDLGCGPGPLTAALADRWPEAHVTGLDASPEMIDKATADHQRPRLDFAETDAATWTPEAETDILISNAMMQWIPGHRELMAGWLDALKPGAWFAAQVPGNFQAPSHALMRELAATPYWADRLQGLVLRQDAVAEPTTYLRLMLEHAFEADVWETTYEQILRGPDPVLDWVRGTALRPILSVLNDADAAEFEAEYAALVRDAYPPFTGPEGELLTIFPFRRIFMVGRKETASRFG</sequence>